<dbReference type="Gene3D" id="3.60.21.10">
    <property type="match status" value="1"/>
</dbReference>
<dbReference type="Proteomes" id="UP000294902">
    <property type="component" value="Unassembled WGS sequence"/>
</dbReference>
<dbReference type="InterPro" id="IPR024654">
    <property type="entry name" value="Calcineurin-like_PHP_lpxH"/>
</dbReference>
<dbReference type="RefSeq" id="WP_132251801.1">
    <property type="nucleotide sequence ID" value="NZ_SMAL01000004.1"/>
</dbReference>
<dbReference type="InterPro" id="IPR029052">
    <property type="entry name" value="Metallo-depent_PP-like"/>
</dbReference>
<dbReference type="InterPro" id="IPR011152">
    <property type="entry name" value="Pesterase_MJ0912"/>
</dbReference>
<dbReference type="EMBL" id="SMAL01000004">
    <property type="protein sequence ID" value="TCT14943.1"/>
    <property type="molecule type" value="Genomic_DNA"/>
</dbReference>
<dbReference type="GO" id="GO:0005737">
    <property type="term" value="C:cytoplasm"/>
    <property type="evidence" value="ECO:0007669"/>
    <property type="project" value="TreeGrafter"/>
</dbReference>
<dbReference type="PANTHER" id="PTHR42850:SF2">
    <property type="entry name" value="BLL5683 PROTEIN"/>
    <property type="match status" value="1"/>
</dbReference>
<dbReference type="AlphaFoldDB" id="A0A4R3MKH9"/>
<dbReference type="CDD" id="cd00838">
    <property type="entry name" value="MPP_superfamily"/>
    <property type="match status" value="1"/>
</dbReference>
<evidence type="ECO:0000313" key="3">
    <source>
        <dbReference type="EMBL" id="TCT14943.1"/>
    </source>
</evidence>
<accession>A0A4R3MKH9</accession>
<feature type="domain" description="Calcineurin-like phosphoesterase" evidence="2">
    <location>
        <begin position="3"/>
        <end position="193"/>
    </location>
</feature>
<comment type="similarity">
    <text evidence="1">Belongs to the metallophosphoesterase superfamily. YfcE family.</text>
</comment>
<comment type="caution">
    <text evidence="3">The sequence shown here is derived from an EMBL/GenBank/DDBJ whole genome shotgun (WGS) entry which is preliminary data.</text>
</comment>
<dbReference type="InterPro" id="IPR050126">
    <property type="entry name" value="Ap4A_hydrolase"/>
</dbReference>
<evidence type="ECO:0000259" key="2">
    <source>
        <dbReference type="Pfam" id="PF12850"/>
    </source>
</evidence>
<dbReference type="PANTHER" id="PTHR42850">
    <property type="entry name" value="METALLOPHOSPHOESTERASE"/>
    <property type="match status" value="1"/>
</dbReference>
<protein>
    <submittedName>
        <fullName evidence="3">Protein phosphatase</fullName>
    </submittedName>
</protein>
<organism evidence="3 4">
    <name type="scientific">Natranaerovirga pectinivora</name>
    <dbReference type="NCBI Taxonomy" id="682400"/>
    <lineage>
        <taxon>Bacteria</taxon>
        <taxon>Bacillati</taxon>
        <taxon>Bacillota</taxon>
        <taxon>Clostridia</taxon>
        <taxon>Lachnospirales</taxon>
        <taxon>Natranaerovirgaceae</taxon>
        <taxon>Natranaerovirga</taxon>
    </lineage>
</organism>
<proteinExistence type="inferred from homology"/>
<reference evidence="3 4" key="1">
    <citation type="submission" date="2019-03" db="EMBL/GenBank/DDBJ databases">
        <title>Genomic Encyclopedia of Type Strains, Phase IV (KMG-IV): sequencing the most valuable type-strain genomes for metagenomic binning, comparative biology and taxonomic classification.</title>
        <authorList>
            <person name="Goeker M."/>
        </authorList>
    </citation>
    <scope>NUCLEOTIDE SEQUENCE [LARGE SCALE GENOMIC DNA]</scope>
    <source>
        <strain evidence="3 4">DSM 24629</strain>
    </source>
</reference>
<evidence type="ECO:0000256" key="1">
    <source>
        <dbReference type="ARBA" id="ARBA00008950"/>
    </source>
</evidence>
<gene>
    <name evidence="3" type="ORF">EDC18_10493</name>
</gene>
<dbReference type="OrthoDB" id="9800565at2"/>
<dbReference type="Pfam" id="PF12850">
    <property type="entry name" value="Metallophos_2"/>
    <property type="match status" value="1"/>
</dbReference>
<dbReference type="PIRSF" id="PIRSF000883">
    <property type="entry name" value="Pesterase_MJ0912"/>
    <property type="match status" value="1"/>
</dbReference>
<keyword evidence="4" id="KW-1185">Reference proteome</keyword>
<dbReference type="SUPFAM" id="SSF56300">
    <property type="entry name" value="Metallo-dependent phosphatases"/>
    <property type="match status" value="1"/>
</dbReference>
<dbReference type="GO" id="GO:0016791">
    <property type="term" value="F:phosphatase activity"/>
    <property type="evidence" value="ECO:0007669"/>
    <property type="project" value="TreeGrafter"/>
</dbReference>
<evidence type="ECO:0000313" key="4">
    <source>
        <dbReference type="Proteomes" id="UP000294902"/>
    </source>
</evidence>
<name>A0A4R3MKH9_9FIRM</name>
<sequence>MERIAIISDIHGNLPALEAVLDDIKEKEISRIICLGDMIGKGPSSLETLDICRDVSDIVIMGNWEKFVSNNPNPGDINWINELGQDRLEYIKNLPESIGFYLSGKYIRLFHAHPHNVFKRVFSNSKLEERLEMFDIPKISRVDNVNCESDIVGYGDIHGAFIDTLIGGKTLFNVGSVGNPCDHITMASYVIIEGNYASKVLGNIGIQLCRVNYNIEKATMDAKDSNIPFKKEYIKELQTAIYCNERKKN</sequence>